<keyword evidence="2" id="KW-1185">Reference proteome</keyword>
<reference evidence="1 2" key="1">
    <citation type="journal article" date="2022" name="Nat. Ecol. Evol.">
        <title>A masculinizing supergene underlies an exaggerated male reproductive morph in a spider.</title>
        <authorList>
            <person name="Hendrickx F."/>
            <person name="De Corte Z."/>
            <person name="Sonet G."/>
            <person name="Van Belleghem S.M."/>
            <person name="Kostlbacher S."/>
            <person name="Vangestel C."/>
        </authorList>
    </citation>
    <scope>NUCLEOTIDE SEQUENCE [LARGE SCALE GENOMIC DNA]</scope>
    <source>
        <strain evidence="1">W744_W776</strain>
    </source>
</reference>
<proteinExistence type="predicted"/>
<name>A0AAV6UU02_9ARAC</name>
<evidence type="ECO:0000313" key="2">
    <source>
        <dbReference type="Proteomes" id="UP000827092"/>
    </source>
</evidence>
<evidence type="ECO:0000313" key="1">
    <source>
        <dbReference type="EMBL" id="KAG8187031.1"/>
    </source>
</evidence>
<gene>
    <name evidence="1" type="ORF">JTE90_019241</name>
</gene>
<comment type="caution">
    <text evidence="1">The sequence shown here is derived from an EMBL/GenBank/DDBJ whole genome shotgun (WGS) entry which is preliminary data.</text>
</comment>
<organism evidence="1 2">
    <name type="scientific">Oedothorax gibbosus</name>
    <dbReference type="NCBI Taxonomy" id="931172"/>
    <lineage>
        <taxon>Eukaryota</taxon>
        <taxon>Metazoa</taxon>
        <taxon>Ecdysozoa</taxon>
        <taxon>Arthropoda</taxon>
        <taxon>Chelicerata</taxon>
        <taxon>Arachnida</taxon>
        <taxon>Araneae</taxon>
        <taxon>Araneomorphae</taxon>
        <taxon>Entelegynae</taxon>
        <taxon>Araneoidea</taxon>
        <taxon>Linyphiidae</taxon>
        <taxon>Erigoninae</taxon>
        <taxon>Oedothorax</taxon>
    </lineage>
</organism>
<protein>
    <submittedName>
        <fullName evidence="1">Uncharacterized protein</fullName>
    </submittedName>
</protein>
<accession>A0AAV6UU02</accession>
<dbReference type="EMBL" id="JAFNEN010000281">
    <property type="protein sequence ID" value="KAG8187031.1"/>
    <property type="molecule type" value="Genomic_DNA"/>
</dbReference>
<dbReference type="Proteomes" id="UP000827092">
    <property type="component" value="Unassembled WGS sequence"/>
</dbReference>
<dbReference type="AlphaFoldDB" id="A0AAV6UU02"/>
<sequence>MVVEIRLIASCCLSVKPVEASHFGAHNSISPRRHKTAEGSRLFMQTPPPSFAPSDALIGLAADIYWRAALTATPRMAYFTNRIELRIIFLNTSLTTELF</sequence>